<dbReference type="InterPro" id="IPR002110">
    <property type="entry name" value="Ankyrin_rpt"/>
</dbReference>
<feature type="region of interest" description="Disordered" evidence="1">
    <location>
        <begin position="351"/>
        <end position="379"/>
    </location>
</feature>
<feature type="compositionally biased region" description="Polar residues" evidence="1">
    <location>
        <begin position="75"/>
        <end position="85"/>
    </location>
</feature>
<gene>
    <name evidence="4" type="primary">GPANK1</name>
</gene>
<dbReference type="Proteomes" id="UP000515159">
    <property type="component" value="Chromosome 12"/>
</dbReference>
<dbReference type="CTD" id="7918"/>
<dbReference type="PANTHER" id="PTHR20923">
    <property type="entry name" value="BAT4 PROTEIN-RELATED"/>
    <property type="match status" value="1"/>
</dbReference>
<dbReference type="Gene3D" id="1.25.40.20">
    <property type="entry name" value="Ankyrin repeat-containing domain"/>
    <property type="match status" value="1"/>
</dbReference>
<dbReference type="InterPro" id="IPR000467">
    <property type="entry name" value="G_patch_dom"/>
</dbReference>
<evidence type="ECO:0000313" key="4">
    <source>
        <dbReference type="RefSeq" id="XP_033772850.1"/>
    </source>
</evidence>
<dbReference type="SUPFAM" id="SSF48403">
    <property type="entry name" value="Ankyrin repeat"/>
    <property type="match status" value="1"/>
</dbReference>
<dbReference type="AlphaFoldDB" id="A0A6P8NVQ1"/>
<protein>
    <submittedName>
        <fullName evidence="4">G patch domain and ankyrin repeat-containing protein 1 isoform X1</fullName>
    </submittedName>
</protein>
<dbReference type="RefSeq" id="XP_033772850.1">
    <property type="nucleotide sequence ID" value="XM_033916959.1"/>
</dbReference>
<feature type="compositionally biased region" description="Basic and acidic residues" evidence="1">
    <location>
        <begin position="362"/>
        <end position="379"/>
    </location>
</feature>
<dbReference type="OrthoDB" id="4735278at2759"/>
<dbReference type="SMART" id="SM00443">
    <property type="entry name" value="G_patch"/>
    <property type="match status" value="1"/>
</dbReference>
<accession>A0A6P8NVQ1</accession>
<dbReference type="Pfam" id="PF12796">
    <property type="entry name" value="Ank_2"/>
    <property type="match status" value="1"/>
</dbReference>
<evidence type="ECO:0000256" key="1">
    <source>
        <dbReference type="SAM" id="MobiDB-lite"/>
    </source>
</evidence>
<dbReference type="InterPro" id="IPR039146">
    <property type="entry name" value="GPANK1"/>
</dbReference>
<evidence type="ECO:0000313" key="3">
    <source>
        <dbReference type="Proteomes" id="UP000515159"/>
    </source>
</evidence>
<dbReference type="KEGG" id="gsh:117346826"/>
<dbReference type="PANTHER" id="PTHR20923:SF1">
    <property type="entry name" value="G PATCH DOMAIN AND ANKYRIN REPEAT-CONTAINING PROTEIN 1"/>
    <property type="match status" value="1"/>
</dbReference>
<evidence type="ECO:0000259" key="2">
    <source>
        <dbReference type="PROSITE" id="PS50174"/>
    </source>
</evidence>
<dbReference type="InterPro" id="IPR036770">
    <property type="entry name" value="Ankyrin_rpt-contain_sf"/>
</dbReference>
<name>A0A6P8NVQ1_GEOSA</name>
<dbReference type="GeneID" id="117346826"/>
<dbReference type="FunCoup" id="A0A6P8NVQ1">
    <property type="interactions" value="1465"/>
</dbReference>
<proteinExistence type="predicted"/>
<sequence length="396" mass="44603">MLDENHNSRHAQSDVFRLCVPCSAFLKAAVAETLWEREIFRVGCQMNQHPLISFTPAQEVSDLWKDGERQEDSGPRSQTKESTGSGEEARCFYESLLASVSEGSLGGRKACRKRPRRQEHVSRYSQDQQERVQVQPGPTERGGHRLLMCAQDGNLKALREVLEKGASDVNFRDGYYWTALMCAAYAGHAHVVKFLLESGAAWVGVCEAQGRDALDLAEEAGHEEVIHLLQEYGTALQEEAALGRGTPEMKYCAVCKMHFQEDSVAQHERSTVHLFSQRHAPVPTHYHIPEHNVGFQLLLKDGWDPEAGLGPIGTGRKFPIRTVLKRDQAGLGFQPGPKPKVTHFGPNDEKAVAQQPKMQPARTERLATVSRREEKRREKKARVWERDLRTYMNADL</sequence>
<dbReference type="SMART" id="SM00248">
    <property type="entry name" value="ANK"/>
    <property type="match status" value="3"/>
</dbReference>
<feature type="domain" description="G-patch" evidence="2">
    <location>
        <begin position="290"/>
        <end position="336"/>
    </location>
</feature>
<keyword evidence="3" id="KW-1185">Reference proteome</keyword>
<feature type="region of interest" description="Disordered" evidence="1">
    <location>
        <begin position="66"/>
        <end position="87"/>
    </location>
</feature>
<dbReference type="GO" id="GO:0003676">
    <property type="term" value="F:nucleic acid binding"/>
    <property type="evidence" value="ECO:0007669"/>
    <property type="project" value="InterPro"/>
</dbReference>
<dbReference type="Pfam" id="PF01585">
    <property type="entry name" value="G-patch"/>
    <property type="match status" value="1"/>
</dbReference>
<feature type="region of interest" description="Disordered" evidence="1">
    <location>
        <begin position="106"/>
        <end position="143"/>
    </location>
</feature>
<organism evidence="3 4">
    <name type="scientific">Geotrypetes seraphini</name>
    <name type="common">Gaboon caecilian</name>
    <name type="synonym">Caecilia seraphini</name>
    <dbReference type="NCBI Taxonomy" id="260995"/>
    <lineage>
        <taxon>Eukaryota</taxon>
        <taxon>Metazoa</taxon>
        <taxon>Chordata</taxon>
        <taxon>Craniata</taxon>
        <taxon>Vertebrata</taxon>
        <taxon>Euteleostomi</taxon>
        <taxon>Amphibia</taxon>
        <taxon>Gymnophiona</taxon>
        <taxon>Geotrypetes</taxon>
    </lineage>
</organism>
<dbReference type="PROSITE" id="PS50174">
    <property type="entry name" value="G_PATCH"/>
    <property type="match status" value="1"/>
</dbReference>
<reference evidence="4" key="1">
    <citation type="submission" date="2025-08" db="UniProtKB">
        <authorList>
            <consortium name="RefSeq"/>
        </authorList>
    </citation>
    <scope>IDENTIFICATION</scope>
</reference>
<dbReference type="InParanoid" id="A0A6P8NVQ1"/>